<organism evidence="2 3">
    <name type="scientific">Pseudosulfitobacter koreensis</name>
    <dbReference type="NCBI Taxonomy" id="2968472"/>
    <lineage>
        <taxon>Bacteria</taxon>
        <taxon>Pseudomonadati</taxon>
        <taxon>Pseudomonadota</taxon>
        <taxon>Alphaproteobacteria</taxon>
        <taxon>Rhodobacterales</taxon>
        <taxon>Roseobacteraceae</taxon>
        <taxon>Pseudosulfitobacter</taxon>
    </lineage>
</organism>
<dbReference type="EMBL" id="JANKJG010000010">
    <property type="protein sequence ID" value="MCR8827594.1"/>
    <property type="molecule type" value="Genomic_DNA"/>
</dbReference>
<keyword evidence="1" id="KW-0472">Membrane</keyword>
<reference evidence="2" key="1">
    <citation type="submission" date="2022-07" db="EMBL/GenBank/DDBJ databases">
        <title>Pseudosulfitobacter sp. strain AP-MA-4, whole genome sequence.</title>
        <authorList>
            <person name="Jiang Y."/>
        </authorList>
    </citation>
    <scope>NUCLEOTIDE SEQUENCE</scope>
    <source>
        <strain evidence="2">AP-MA-4</strain>
    </source>
</reference>
<protein>
    <submittedName>
        <fullName evidence="2">DUF2269 domain-containing protein</fullName>
    </submittedName>
</protein>
<evidence type="ECO:0000313" key="3">
    <source>
        <dbReference type="Proteomes" id="UP001165396"/>
    </source>
</evidence>
<feature type="transmembrane region" description="Helical" evidence="1">
    <location>
        <begin position="44"/>
        <end position="62"/>
    </location>
</feature>
<proteinExistence type="predicted"/>
<feature type="transmembrane region" description="Helical" evidence="1">
    <location>
        <begin position="124"/>
        <end position="147"/>
    </location>
</feature>
<evidence type="ECO:0000313" key="2">
    <source>
        <dbReference type="EMBL" id="MCR8827594.1"/>
    </source>
</evidence>
<gene>
    <name evidence="2" type="ORF">NTA49_13710</name>
</gene>
<dbReference type="Proteomes" id="UP001165396">
    <property type="component" value="Unassembled WGS sequence"/>
</dbReference>
<dbReference type="InterPro" id="IPR018729">
    <property type="entry name" value="DUF2269_transmembrane"/>
</dbReference>
<keyword evidence="1" id="KW-0812">Transmembrane</keyword>
<sequence length="154" mass="17121">MDAYLTAKWLHILSSTVLFGTSIGTAFHMVWAMRSDNPQVIHRTVSGALMAALLCTAPAWLIQPATGLWLIHLQGYPPTEAWLTLTYALYALAFIAWVPAIGLQFRIRSLTDSTTSVPLQARRAYRICIALGCPAFLALVAIFWLMIHRPPLWG</sequence>
<feature type="transmembrane region" description="Helical" evidence="1">
    <location>
        <begin position="82"/>
        <end position="103"/>
    </location>
</feature>
<accession>A0ABT1Z373</accession>
<dbReference type="RefSeq" id="WP_258295363.1">
    <property type="nucleotide sequence ID" value="NZ_JANKJG010000010.1"/>
</dbReference>
<feature type="transmembrane region" description="Helical" evidence="1">
    <location>
        <begin position="12"/>
        <end position="32"/>
    </location>
</feature>
<keyword evidence="1" id="KW-1133">Transmembrane helix</keyword>
<evidence type="ECO:0000256" key="1">
    <source>
        <dbReference type="SAM" id="Phobius"/>
    </source>
</evidence>
<name>A0ABT1Z373_9RHOB</name>
<dbReference type="Pfam" id="PF10027">
    <property type="entry name" value="DUF2269"/>
    <property type="match status" value="1"/>
</dbReference>
<keyword evidence="3" id="KW-1185">Reference proteome</keyword>
<comment type="caution">
    <text evidence="2">The sequence shown here is derived from an EMBL/GenBank/DDBJ whole genome shotgun (WGS) entry which is preliminary data.</text>
</comment>